<dbReference type="SUPFAM" id="SSF55486">
    <property type="entry name" value="Metalloproteases ('zincins'), catalytic domain"/>
    <property type="match status" value="1"/>
</dbReference>
<evidence type="ECO:0000256" key="4">
    <source>
        <dbReference type="ARBA" id="ARBA00022801"/>
    </source>
</evidence>
<reference evidence="9 10" key="1">
    <citation type="submission" date="2021-06" db="EMBL/GenBank/DDBJ databases">
        <title>Caerostris extrusa draft genome.</title>
        <authorList>
            <person name="Kono N."/>
            <person name="Arakawa K."/>
        </authorList>
    </citation>
    <scope>NUCLEOTIDE SEQUENCE [LARGE SCALE GENOMIC DNA]</scope>
</reference>
<dbReference type="GO" id="GO:0006508">
    <property type="term" value="P:proteolysis"/>
    <property type="evidence" value="ECO:0007669"/>
    <property type="project" value="UniProtKB-KW"/>
</dbReference>
<dbReference type="InterPro" id="IPR024079">
    <property type="entry name" value="MetalloPept_cat_dom_sf"/>
</dbReference>
<comment type="caution">
    <text evidence="9">The sequence shown here is derived from an EMBL/GenBank/DDBJ whole genome shotgun (WGS) entry which is preliminary data.</text>
</comment>
<dbReference type="Proteomes" id="UP001054945">
    <property type="component" value="Unassembled WGS sequence"/>
</dbReference>
<comment type="cofactor">
    <cofactor evidence="1">
        <name>Zn(2+)</name>
        <dbReference type="ChEBI" id="CHEBI:29105"/>
    </cofactor>
</comment>
<evidence type="ECO:0000259" key="8">
    <source>
        <dbReference type="PROSITE" id="PS51864"/>
    </source>
</evidence>
<evidence type="ECO:0000313" key="10">
    <source>
        <dbReference type="Proteomes" id="UP001054945"/>
    </source>
</evidence>
<accession>A0AAV4VJI5</accession>
<protein>
    <recommendedName>
        <fullName evidence="8">Peptidase M12A domain-containing protein</fullName>
    </recommendedName>
</protein>
<keyword evidence="10" id="KW-1185">Reference proteome</keyword>
<keyword evidence="2" id="KW-0645">Protease</keyword>
<dbReference type="EMBL" id="BPLR01014688">
    <property type="protein sequence ID" value="GIY70566.1"/>
    <property type="molecule type" value="Genomic_DNA"/>
</dbReference>
<evidence type="ECO:0000256" key="7">
    <source>
        <dbReference type="PROSITE-ProRule" id="PRU01211"/>
    </source>
</evidence>
<dbReference type="AlphaFoldDB" id="A0AAV4VJI5"/>
<organism evidence="9 10">
    <name type="scientific">Caerostris extrusa</name>
    <name type="common">Bark spider</name>
    <name type="synonym">Caerostris bankana</name>
    <dbReference type="NCBI Taxonomy" id="172846"/>
    <lineage>
        <taxon>Eukaryota</taxon>
        <taxon>Metazoa</taxon>
        <taxon>Ecdysozoa</taxon>
        <taxon>Arthropoda</taxon>
        <taxon>Chelicerata</taxon>
        <taxon>Arachnida</taxon>
        <taxon>Araneae</taxon>
        <taxon>Araneomorphae</taxon>
        <taxon>Entelegynae</taxon>
        <taxon>Araneoidea</taxon>
        <taxon>Araneidae</taxon>
        <taxon>Caerostris</taxon>
    </lineage>
</organism>
<evidence type="ECO:0000256" key="3">
    <source>
        <dbReference type="ARBA" id="ARBA00022723"/>
    </source>
</evidence>
<evidence type="ECO:0000256" key="6">
    <source>
        <dbReference type="ARBA" id="ARBA00023049"/>
    </source>
</evidence>
<dbReference type="InterPro" id="IPR001506">
    <property type="entry name" value="Peptidase_M12A"/>
</dbReference>
<keyword evidence="5" id="KW-0862">Zinc</keyword>
<dbReference type="Gene3D" id="3.40.390.10">
    <property type="entry name" value="Collagenase (Catalytic Domain)"/>
    <property type="match status" value="1"/>
</dbReference>
<dbReference type="PANTHER" id="PTHR10127:SF780">
    <property type="entry name" value="METALLOENDOPEPTIDASE"/>
    <property type="match status" value="1"/>
</dbReference>
<keyword evidence="3" id="KW-0479">Metal-binding</keyword>
<evidence type="ECO:0000256" key="2">
    <source>
        <dbReference type="ARBA" id="ARBA00022670"/>
    </source>
</evidence>
<dbReference type="PROSITE" id="PS51864">
    <property type="entry name" value="ASTACIN"/>
    <property type="match status" value="1"/>
</dbReference>
<dbReference type="PANTHER" id="PTHR10127">
    <property type="entry name" value="DISCOIDIN, CUB, EGF, LAMININ , AND ZINC METALLOPROTEASE DOMAIN CONTAINING"/>
    <property type="match status" value="1"/>
</dbReference>
<gene>
    <name evidence="9" type="ORF">CEXT_779421</name>
</gene>
<sequence>MHIRNSPSKGVKGGQCLLRRVLKSNCPTYLIKRKRRKTIPGSPVLGVIAIADAKVPYIIDASLKDHMDVITQAFNNYHSTTCVRFVPRTNQPDYIKLFAGQG</sequence>
<dbReference type="GO" id="GO:0046872">
    <property type="term" value="F:metal ion binding"/>
    <property type="evidence" value="ECO:0007669"/>
    <property type="project" value="UniProtKB-KW"/>
</dbReference>
<evidence type="ECO:0000256" key="5">
    <source>
        <dbReference type="ARBA" id="ARBA00022833"/>
    </source>
</evidence>
<feature type="domain" description="Peptidase M12A" evidence="8">
    <location>
        <begin position="29"/>
        <end position="102"/>
    </location>
</feature>
<keyword evidence="4" id="KW-0378">Hydrolase</keyword>
<name>A0AAV4VJI5_CAEEX</name>
<dbReference type="Pfam" id="PF01400">
    <property type="entry name" value="Astacin"/>
    <property type="match status" value="1"/>
</dbReference>
<comment type="caution">
    <text evidence="7">Lacks conserved residue(s) required for the propagation of feature annotation.</text>
</comment>
<keyword evidence="6" id="KW-0482">Metalloprotease</keyword>
<proteinExistence type="predicted"/>
<evidence type="ECO:0000313" key="9">
    <source>
        <dbReference type="EMBL" id="GIY70566.1"/>
    </source>
</evidence>
<evidence type="ECO:0000256" key="1">
    <source>
        <dbReference type="ARBA" id="ARBA00001947"/>
    </source>
</evidence>
<dbReference type="GO" id="GO:0004222">
    <property type="term" value="F:metalloendopeptidase activity"/>
    <property type="evidence" value="ECO:0007669"/>
    <property type="project" value="InterPro"/>
</dbReference>